<name>L8GXD0_ACACF</name>
<dbReference type="STRING" id="1257118.L8GXD0"/>
<dbReference type="Proteomes" id="UP000011083">
    <property type="component" value="Unassembled WGS sequence"/>
</dbReference>
<dbReference type="AlphaFoldDB" id="L8GXD0"/>
<dbReference type="EMBL" id="KB007974">
    <property type="protein sequence ID" value="ELR17233.1"/>
    <property type="molecule type" value="Genomic_DNA"/>
</dbReference>
<evidence type="ECO:0000313" key="1">
    <source>
        <dbReference type="EMBL" id="ELR17233.1"/>
    </source>
</evidence>
<dbReference type="VEuPathDB" id="AmoebaDB:ACA1_059300"/>
<dbReference type="OrthoDB" id="265717at2759"/>
<dbReference type="RefSeq" id="XP_004339246.1">
    <property type="nucleotide sequence ID" value="XM_004339198.1"/>
</dbReference>
<dbReference type="KEGG" id="acan:ACA1_059300"/>
<protein>
    <submittedName>
        <fullName evidence="1">Uncharacterized protein</fullName>
    </submittedName>
</protein>
<gene>
    <name evidence="1" type="ORF">ACA1_059300</name>
</gene>
<dbReference type="OMA" id="IVYVNRY"/>
<proteinExistence type="predicted"/>
<accession>L8GXD0</accession>
<organism evidence="1 2">
    <name type="scientific">Acanthamoeba castellanii (strain ATCC 30010 / Neff)</name>
    <dbReference type="NCBI Taxonomy" id="1257118"/>
    <lineage>
        <taxon>Eukaryota</taxon>
        <taxon>Amoebozoa</taxon>
        <taxon>Discosea</taxon>
        <taxon>Longamoebia</taxon>
        <taxon>Centramoebida</taxon>
        <taxon>Acanthamoebidae</taxon>
        <taxon>Acanthamoeba</taxon>
    </lineage>
</organism>
<dbReference type="GeneID" id="14918341"/>
<reference evidence="1 2" key="1">
    <citation type="journal article" date="2013" name="Genome Biol.">
        <title>Genome of Acanthamoeba castellanii highlights extensive lateral gene transfer and early evolution of tyrosine kinase signaling.</title>
        <authorList>
            <person name="Clarke M."/>
            <person name="Lohan A.J."/>
            <person name="Liu B."/>
            <person name="Lagkouvardos I."/>
            <person name="Roy S."/>
            <person name="Zafar N."/>
            <person name="Bertelli C."/>
            <person name="Schilde C."/>
            <person name="Kianianmomeni A."/>
            <person name="Burglin T.R."/>
            <person name="Frech C."/>
            <person name="Turcotte B."/>
            <person name="Kopec K.O."/>
            <person name="Synnott J.M."/>
            <person name="Choo C."/>
            <person name="Paponov I."/>
            <person name="Finkler A."/>
            <person name="Soon Heng Tan C."/>
            <person name="Hutchins A.P."/>
            <person name="Weinmeier T."/>
            <person name="Rattei T."/>
            <person name="Chu J.S."/>
            <person name="Gimenez G."/>
            <person name="Irimia M."/>
            <person name="Rigden D.J."/>
            <person name="Fitzpatrick D.A."/>
            <person name="Lorenzo-Morales J."/>
            <person name="Bateman A."/>
            <person name="Chiu C.H."/>
            <person name="Tang P."/>
            <person name="Hegemann P."/>
            <person name="Fromm H."/>
            <person name="Raoult D."/>
            <person name="Greub G."/>
            <person name="Miranda-Saavedra D."/>
            <person name="Chen N."/>
            <person name="Nash P."/>
            <person name="Ginger M.L."/>
            <person name="Horn M."/>
            <person name="Schaap P."/>
            <person name="Caler L."/>
            <person name="Loftus B."/>
        </authorList>
    </citation>
    <scope>NUCLEOTIDE SEQUENCE [LARGE SCALE GENOMIC DNA]</scope>
    <source>
        <strain evidence="1 2">Neff</strain>
    </source>
</reference>
<evidence type="ECO:0000313" key="2">
    <source>
        <dbReference type="Proteomes" id="UP000011083"/>
    </source>
</evidence>
<keyword evidence="2" id="KW-1185">Reference proteome</keyword>
<sequence length="260" mass="28110">MAAAQLTPIASFPSSFLCSSGEAVWGHLQTVLEGAAATHHDSASGPTLRPPGGTIRQSDFCYRAAVRVGTWKVTRAFIDGQQVGFVVHHESVSPLELLKRAAAVGISHGQTHADKGIVYVNRYDWSWHHGKENDVTDALGTDPADVSEWGDPLVTSYRGGRLFFMDAQGVPAFLEALKPGQLCTTKSELEDCAALKSGAGEPFGVHVTMPDTEYELGWLAFSDNKHEKFDKSDELVGLIYDGVYSCLRNGDDEEGQPSVD</sequence>